<dbReference type="Gene3D" id="3.40.50.1820">
    <property type="entry name" value="alpha/beta hydrolase"/>
    <property type="match status" value="1"/>
</dbReference>
<evidence type="ECO:0000256" key="2">
    <source>
        <dbReference type="ARBA" id="ARBA00022801"/>
    </source>
</evidence>
<organism evidence="4 5">
    <name type="scientific">Sulfitobacter sediminilitoris</name>
    <dbReference type="NCBI Taxonomy" id="2698830"/>
    <lineage>
        <taxon>Bacteria</taxon>
        <taxon>Pseudomonadati</taxon>
        <taxon>Pseudomonadota</taxon>
        <taxon>Alphaproteobacteria</taxon>
        <taxon>Rhodobacterales</taxon>
        <taxon>Roseobacteraceae</taxon>
        <taxon>Sulfitobacter</taxon>
    </lineage>
</organism>
<evidence type="ECO:0000313" key="4">
    <source>
        <dbReference type="EMBL" id="NEK23887.1"/>
    </source>
</evidence>
<evidence type="ECO:0000313" key="5">
    <source>
        <dbReference type="Proteomes" id="UP000468591"/>
    </source>
</evidence>
<comment type="caution">
    <text evidence="4">The sequence shown here is derived from an EMBL/GenBank/DDBJ whole genome shotgun (WGS) entry which is preliminary data.</text>
</comment>
<gene>
    <name evidence="4" type="ORF">GV827_15940</name>
</gene>
<keyword evidence="2 4" id="KW-0378">Hydrolase</keyword>
<dbReference type="AlphaFoldDB" id="A0A6P0CDE0"/>
<keyword evidence="5" id="KW-1185">Reference proteome</keyword>
<comment type="similarity">
    <text evidence="1">Belongs to the 'GDXG' lipolytic enzyme family.</text>
</comment>
<dbReference type="GO" id="GO:0016787">
    <property type="term" value="F:hydrolase activity"/>
    <property type="evidence" value="ECO:0007669"/>
    <property type="project" value="UniProtKB-KW"/>
</dbReference>
<dbReference type="PANTHER" id="PTHR48081">
    <property type="entry name" value="AB HYDROLASE SUPERFAMILY PROTEIN C4A8.06C"/>
    <property type="match status" value="1"/>
</dbReference>
<dbReference type="InterPro" id="IPR050300">
    <property type="entry name" value="GDXG_lipolytic_enzyme"/>
</dbReference>
<evidence type="ECO:0000259" key="3">
    <source>
        <dbReference type="Pfam" id="PF07859"/>
    </source>
</evidence>
<dbReference type="EMBL" id="JAABNT010000010">
    <property type="protein sequence ID" value="NEK23887.1"/>
    <property type="molecule type" value="Genomic_DNA"/>
</dbReference>
<sequence length="316" mass="33815">MSVPSDVHPQVRAVLKKMAELGIPKVHDLSTQAARALVENLSAARLESYPPPEVHAVVNTATGSDYGDVSVRIYRSSAATEVPAIVFFHGGGHVFGSLNTHDTAARFLAHATGSTVVSVDYRMGPEYPFPAATEDAYQATLWVSAKAAELGIDPTRLAVCGDSAGANLAAVVALMARSEGEPALSAQVLVYPVIDYRGSTPSHARYAQGYGVLEAGTVTWFRDRYLPDPALHDDWRACPKNAASHSGLPPALIITAECDVLHDEGIAYGEQLTSAGVTVEQIDYAGMIHGFFTQLGLVDDAERSHHDIAQFLSKYW</sequence>
<accession>A0A6P0CDE0</accession>
<dbReference type="FunFam" id="3.40.50.1820:FF:000089">
    <property type="entry name" value="Alpha/beta hydrolase"/>
    <property type="match status" value="1"/>
</dbReference>
<protein>
    <submittedName>
        <fullName evidence="4">Alpha/beta hydrolase fold domain-containing protein</fullName>
    </submittedName>
</protein>
<dbReference type="Pfam" id="PF07859">
    <property type="entry name" value="Abhydrolase_3"/>
    <property type="match status" value="1"/>
</dbReference>
<dbReference type="InterPro" id="IPR029058">
    <property type="entry name" value="AB_hydrolase_fold"/>
</dbReference>
<dbReference type="PANTHER" id="PTHR48081:SF8">
    <property type="entry name" value="ALPHA_BETA HYDROLASE FOLD-3 DOMAIN-CONTAINING PROTEIN-RELATED"/>
    <property type="match status" value="1"/>
</dbReference>
<reference evidence="4 5" key="1">
    <citation type="submission" date="2020-01" db="EMBL/GenBank/DDBJ databases">
        <title>Sulfitobacter sediminilitoris sp. nov., isolated from a tidal flat.</title>
        <authorList>
            <person name="Park S."/>
            <person name="Yoon J.-H."/>
        </authorList>
    </citation>
    <scope>NUCLEOTIDE SEQUENCE [LARGE SCALE GENOMIC DNA]</scope>
    <source>
        <strain evidence="4 5">JBTF-M27</strain>
    </source>
</reference>
<dbReference type="SUPFAM" id="SSF53474">
    <property type="entry name" value="alpha/beta-Hydrolases"/>
    <property type="match status" value="1"/>
</dbReference>
<dbReference type="Proteomes" id="UP000468591">
    <property type="component" value="Unassembled WGS sequence"/>
</dbReference>
<dbReference type="RefSeq" id="WP_164354801.1">
    <property type="nucleotide sequence ID" value="NZ_JAABNT010000010.1"/>
</dbReference>
<name>A0A6P0CDE0_9RHOB</name>
<proteinExistence type="inferred from homology"/>
<dbReference type="InterPro" id="IPR013094">
    <property type="entry name" value="AB_hydrolase_3"/>
</dbReference>
<evidence type="ECO:0000256" key="1">
    <source>
        <dbReference type="ARBA" id="ARBA00010515"/>
    </source>
</evidence>
<feature type="domain" description="Alpha/beta hydrolase fold-3" evidence="3">
    <location>
        <begin position="85"/>
        <end position="292"/>
    </location>
</feature>